<keyword evidence="5" id="KW-1185">Reference proteome</keyword>
<feature type="region of interest" description="Disordered" evidence="2">
    <location>
        <begin position="43"/>
        <end position="80"/>
    </location>
</feature>
<organism evidence="4 5">
    <name type="scientific">Paramicrosporidium saccamoebae</name>
    <dbReference type="NCBI Taxonomy" id="1246581"/>
    <lineage>
        <taxon>Eukaryota</taxon>
        <taxon>Fungi</taxon>
        <taxon>Fungi incertae sedis</taxon>
        <taxon>Cryptomycota</taxon>
        <taxon>Cryptomycota incertae sedis</taxon>
        <taxon>Paramicrosporidium</taxon>
    </lineage>
</organism>
<feature type="region of interest" description="Disordered" evidence="2">
    <location>
        <begin position="127"/>
        <end position="215"/>
    </location>
</feature>
<keyword evidence="1" id="KW-0175">Coiled coil</keyword>
<accession>A0A2H9TKD0</accession>
<feature type="chain" id="PRO_5014181879" evidence="3">
    <location>
        <begin position="24"/>
        <end position="508"/>
    </location>
</feature>
<protein>
    <submittedName>
        <fullName evidence="4">Uncharacterized protein</fullName>
    </submittedName>
</protein>
<evidence type="ECO:0000313" key="4">
    <source>
        <dbReference type="EMBL" id="PJF18214.1"/>
    </source>
</evidence>
<name>A0A2H9TKD0_9FUNG</name>
<evidence type="ECO:0000256" key="3">
    <source>
        <dbReference type="SAM" id="SignalP"/>
    </source>
</evidence>
<reference evidence="4 5" key="1">
    <citation type="submission" date="2016-10" db="EMBL/GenBank/DDBJ databases">
        <title>The genome of Paramicrosporidium saccamoebae is the missing link in understanding Cryptomycota and Microsporidia evolution.</title>
        <authorList>
            <person name="Quandt C.A."/>
            <person name="Beaudet D."/>
            <person name="Corsaro D."/>
            <person name="Michel R."/>
            <person name="Corradi N."/>
            <person name="James T."/>
        </authorList>
    </citation>
    <scope>NUCLEOTIDE SEQUENCE [LARGE SCALE GENOMIC DNA]</scope>
    <source>
        <strain evidence="4 5">KSL3</strain>
    </source>
</reference>
<dbReference type="EMBL" id="MTSL01000135">
    <property type="protein sequence ID" value="PJF18214.1"/>
    <property type="molecule type" value="Genomic_DNA"/>
</dbReference>
<feature type="compositionally biased region" description="Polar residues" evidence="2">
    <location>
        <begin position="440"/>
        <end position="502"/>
    </location>
</feature>
<feature type="compositionally biased region" description="Acidic residues" evidence="2">
    <location>
        <begin position="144"/>
        <end position="162"/>
    </location>
</feature>
<evidence type="ECO:0000256" key="2">
    <source>
        <dbReference type="SAM" id="MobiDB-lite"/>
    </source>
</evidence>
<feature type="compositionally biased region" description="Basic and acidic residues" evidence="2">
    <location>
        <begin position="56"/>
        <end position="71"/>
    </location>
</feature>
<evidence type="ECO:0000256" key="1">
    <source>
        <dbReference type="SAM" id="Coils"/>
    </source>
</evidence>
<feature type="compositionally biased region" description="Acidic residues" evidence="2">
    <location>
        <begin position="177"/>
        <end position="187"/>
    </location>
</feature>
<gene>
    <name evidence="4" type="ORF">PSACC_01972</name>
</gene>
<feature type="compositionally biased region" description="Polar residues" evidence="2">
    <location>
        <begin position="127"/>
        <end position="137"/>
    </location>
</feature>
<dbReference type="Proteomes" id="UP000240830">
    <property type="component" value="Unassembled WGS sequence"/>
</dbReference>
<evidence type="ECO:0000313" key="5">
    <source>
        <dbReference type="Proteomes" id="UP000240830"/>
    </source>
</evidence>
<sequence length="508" mass="58510">MKLVHPMVTLFALTMVGFLHGHATPYYYVPSSEIRDQRYKNMKPPKQPALEVEDDGAVRVSKDDSNVFGDRDDLDDLDNLDADEDKAWWEDTMEDLGLSPDFVSEAVLEPPESQEPQEIISNEVQSILPNADPNVNASDSGSGSEEEEEPDSESASDFDSSSDGDLGSILANQSIEPETEAAVDDGLDLPVGEDLSSAEEDLPTAPETTKEDTRPAWMLALSAKKKEAKLKKTSQYASTTDDRPEWLDRTLKKTFTELHNERLEETADRKQIRNLYEKRAAFVDPREAIEQRLAQQRLQEQRDAVNDRQREFVDTYAVRQEEQQRLRKEAEKRQDRKDIMMKKQWREMEEEQRREKEVRRMGELEKRAAAAKRQQQYLANLSQEYYPINPSQNYYPANSTRNYPANSTRNYPVNSPQSRYPVNSPQLQHQRYPQPVGYPSSRQTLNYRESAQPTTRGYYPSSTVQRHSPNVAYSHQRVPSRQSKAYYPATQSHSYTNQSGRQAQHIYR</sequence>
<keyword evidence="3" id="KW-0732">Signal</keyword>
<feature type="compositionally biased region" description="Polar residues" evidence="2">
    <location>
        <begin position="392"/>
        <end position="431"/>
    </location>
</feature>
<feature type="region of interest" description="Disordered" evidence="2">
    <location>
        <begin position="392"/>
        <end position="508"/>
    </location>
</feature>
<proteinExistence type="predicted"/>
<dbReference type="AlphaFoldDB" id="A0A2H9TKD0"/>
<feature type="signal peptide" evidence="3">
    <location>
        <begin position="1"/>
        <end position="23"/>
    </location>
</feature>
<feature type="coiled-coil region" evidence="1">
    <location>
        <begin position="347"/>
        <end position="374"/>
    </location>
</feature>
<comment type="caution">
    <text evidence="4">The sequence shown here is derived from an EMBL/GenBank/DDBJ whole genome shotgun (WGS) entry which is preliminary data.</text>
</comment>